<organism evidence="6 7">
    <name type="scientific">Aspergillus brasiliensis (strain CBS 101740 / IMI 381727 / IBT 21946)</name>
    <dbReference type="NCBI Taxonomy" id="767769"/>
    <lineage>
        <taxon>Eukaryota</taxon>
        <taxon>Fungi</taxon>
        <taxon>Dikarya</taxon>
        <taxon>Ascomycota</taxon>
        <taxon>Pezizomycotina</taxon>
        <taxon>Eurotiomycetes</taxon>
        <taxon>Eurotiomycetidae</taxon>
        <taxon>Eurotiales</taxon>
        <taxon>Aspergillaceae</taxon>
        <taxon>Aspergillus</taxon>
        <taxon>Aspergillus subgen. Circumdati</taxon>
    </lineage>
</organism>
<dbReference type="EMBL" id="KV878694">
    <property type="protein sequence ID" value="OJJ67510.1"/>
    <property type="molecule type" value="Genomic_DNA"/>
</dbReference>
<reference evidence="7" key="1">
    <citation type="journal article" date="2017" name="Genome Biol.">
        <title>Comparative genomics reveals high biological diversity and specific adaptations in the industrially and medically important fungal genus Aspergillus.</title>
        <authorList>
            <person name="de Vries R.P."/>
            <person name="Riley R."/>
            <person name="Wiebenga A."/>
            <person name="Aguilar-Osorio G."/>
            <person name="Amillis S."/>
            <person name="Uchima C.A."/>
            <person name="Anderluh G."/>
            <person name="Asadollahi M."/>
            <person name="Askin M."/>
            <person name="Barry K."/>
            <person name="Battaglia E."/>
            <person name="Bayram O."/>
            <person name="Benocci T."/>
            <person name="Braus-Stromeyer S.A."/>
            <person name="Caldana C."/>
            <person name="Canovas D."/>
            <person name="Cerqueira G.C."/>
            <person name="Chen F."/>
            <person name="Chen W."/>
            <person name="Choi C."/>
            <person name="Clum A."/>
            <person name="Dos Santos R.A."/>
            <person name="Damasio A.R."/>
            <person name="Diallinas G."/>
            <person name="Emri T."/>
            <person name="Fekete E."/>
            <person name="Flipphi M."/>
            <person name="Freyberg S."/>
            <person name="Gallo A."/>
            <person name="Gournas C."/>
            <person name="Habgood R."/>
            <person name="Hainaut M."/>
            <person name="Harispe M.L."/>
            <person name="Henrissat B."/>
            <person name="Hilden K.S."/>
            <person name="Hope R."/>
            <person name="Hossain A."/>
            <person name="Karabika E."/>
            <person name="Karaffa L."/>
            <person name="Karanyi Z."/>
            <person name="Krasevec N."/>
            <person name="Kuo A."/>
            <person name="Kusch H."/>
            <person name="LaButti K."/>
            <person name="Lagendijk E.L."/>
            <person name="Lapidus A."/>
            <person name="Levasseur A."/>
            <person name="Lindquist E."/>
            <person name="Lipzen A."/>
            <person name="Logrieco A.F."/>
            <person name="MacCabe A."/>
            <person name="Maekelae M.R."/>
            <person name="Malavazi I."/>
            <person name="Melin P."/>
            <person name="Meyer V."/>
            <person name="Mielnichuk N."/>
            <person name="Miskei M."/>
            <person name="Molnar A.P."/>
            <person name="Mule G."/>
            <person name="Ngan C.Y."/>
            <person name="Orejas M."/>
            <person name="Orosz E."/>
            <person name="Ouedraogo J.P."/>
            <person name="Overkamp K.M."/>
            <person name="Park H.-S."/>
            <person name="Perrone G."/>
            <person name="Piumi F."/>
            <person name="Punt P.J."/>
            <person name="Ram A.F."/>
            <person name="Ramon A."/>
            <person name="Rauscher S."/>
            <person name="Record E."/>
            <person name="Riano-Pachon D.M."/>
            <person name="Robert V."/>
            <person name="Roehrig J."/>
            <person name="Ruller R."/>
            <person name="Salamov A."/>
            <person name="Salih N.S."/>
            <person name="Samson R.A."/>
            <person name="Sandor E."/>
            <person name="Sanguinetti M."/>
            <person name="Schuetze T."/>
            <person name="Sepcic K."/>
            <person name="Shelest E."/>
            <person name="Sherlock G."/>
            <person name="Sophianopoulou V."/>
            <person name="Squina F.M."/>
            <person name="Sun H."/>
            <person name="Susca A."/>
            <person name="Todd R.B."/>
            <person name="Tsang A."/>
            <person name="Unkles S.E."/>
            <person name="van de Wiele N."/>
            <person name="van Rossen-Uffink D."/>
            <person name="Oliveira J.V."/>
            <person name="Vesth T.C."/>
            <person name="Visser J."/>
            <person name="Yu J.-H."/>
            <person name="Zhou M."/>
            <person name="Andersen M.R."/>
            <person name="Archer D.B."/>
            <person name="Baker S.E."/>
            <person name="Benoit I."/>
            <person name="Brakhage A.A."/>
            <person name="Braus G.H."/>
            <person name="Fischer R."/>
            <person name="Frisvad J.C."/>
            <person name="Goldman G.H."/>
            <person name="Houbraken J."/>
            <person name="Oakley B."/>
            <person name="Pocsi I."/>
            <person name="Scazzocchio C."/>
            <person name="Seiboth B."/>
            <person name="vanKuyk P.A."/>
            <person name="Wortman J."/>
            <person name="Dyer P.S."/>
            <person name="Grigoriev I.V."/>
        </authorList>
    </citation>
    <scope>NUCLEOTIDE SEQUENCE [LARGE SCALE GENOMIC DNA]</scope>
    <source>
        <strain evidence="7">CBS 101740 / IMI 381727 / IBT 21946</strain>
    </source>
</reference>
<protein>
    <recommendedName>
        <fullName evidence="8">PXA domain-containing protein</fullName>
    </recommendedName>
</protein>
<dbReference type="Gene3D" id="3.30.1520.10">
    <property type="entry name" value="Phox-like domain"/>
    <property type="match status" value="1"/>
</dbReference>
<feature type="region of interest" description="Disordered" evidence="2">
    <location>
        <begin position="855"/>
        <end position="908"/>
    </location>
</feature>
<dbReference type="SUPFAM" id="SSF64268">
    <property type="entry name" value="PX domain"/>
    <property type="match status" value="1"/>
</dbReference>
<keyword evidence="3" id="KW-0472">Membrane</keyword>
<dbReference type="GeneID" id="93575709"/>
<dbReference type="Pfam" id="PF00787">
    <property type="entry name" value="PX"/>
    <property type="match status" value="1"/>
</dbReference>
<keyword evidence="3" id="KW-0812">Transmembrane</keyword>
<comment type="similarity">
    <text evidence="1">Belongs to the sorting nexin family.</text>
</comment>
<feature type="compositionally biased region" description="Polar residues" evidence="2">
    <location>
        <begin position="859"/>
        <end position="908"/>
    </location>
</feature>
<evidence type="ECO:0000256" key="1">
    <source>
        <dbReference type="ARBA" id="ARBA00010883"/>
    </source>
</evidence>
<evidence type="ECO:0000256" key="3">
    <source>
        <dbReference type="SAM" id="Phobius"/>
    </source>
</evidence>
<dbReference type="Pfam" id="PF08628">
    <property type="entry name" value="Nexin_C"/>
    <property type="match status" value="1"/>
</dbReference>
<evidence type="ECO:0000256" key="2">
    <source>
        <dbReference type="SAM" id="MobiDB-lite"/>
    </source>
</evidence>
<dbReference type="STRING" id="767769.A0A1L9U739"/>
<dbReference type="Pfam" id="PF02194">
    <property type="entry name" value="PXA"/>
    <property type="match status" value="1"/>
</dbReference>
<feature type="domain" description="PXA" evidence="5">
    <location>
        <begin position="228"/>
        <end position="415"/>
    </location>
</feature>
<dbReference type="VEuPathDB" id="FungiDB:ASPBRDRAFT_34348"/>
<feature type="domain" description="PX" evidence="4">
    <location>
        <begin position="587"/>
        <end position="703"/>
    </location>
</feature>
<dbReference type="RefSeq" id="XP_067474759.1">
    <property type="nucleotide sequence ID" value="XM_067623221.1"/>
</dbReference>
<proteinExistence type="inferred from homology"/>
<keyword evidence="7" id="KW-1185">Reference proteome</keyword>
<evidence type="ECO:0000259" key="4">
    <source>
        <dbReference type="PROSITE" id="PS50195"/>
    </source>
</evidence>
<feature type="region of interest" description="Disordered" evidence="2">
    <location>
        <begin position="798"/>
        <end position="830"/>
    </location>
</feature>
<keyword evidence="3" id="KW-1133">Transmembrane helix</keyword>
<dbReference type="AlphaFoldDB" id="A0A1L9U739"/>
<feature type="transmembrane region" description="Helical" evidence="3">
    <location>
        <begin position="125"/>
        <end position="148"/>
    </location>
</feature>
<sequence length="1071" mass="117022">MNRHSQFALSMYSEPSRRLQAYLDGLMPLLSHYMAQRGIGMEMSNLVDRNTEFVVCLLLVKPIAMDEASISSGQSKKPEVAETSHIVFPTSYDEQTATNRPNPVQSNGIINSTLQFLTASNGGTLLGVFACLVGTTLLLFGRLGLLLIGVASGIILHAQWEAADEDPTQPFSTLRHRSRRELSLDIARRLLDWPKSKASTADAKQDDIGQVFLFGDASSADLDYSTFGPKTAAALGSITDGVIKDYVILPDLESSWSSPILPPETTFPLSCRKLLAEFILSLSSHLSRKRPADTFLELLTNSSSLIIVLLDELSAAFKSVDSTEQPEEVVLRYIETSPESGLANILAKEQQKRKLDIIADDILASFLDQNVYGCLLLKNFMRELFVSVLFESTISSLSRPEIINGWIVYLLSEGKSEIMTAIDAGVEGAQKQGVAATRELNSVNEISSRAMSNTASDSAITGEIKQETPDIDRATVEAKLEVKRLSDMITAHDMQKQSLEKATRDDVWKVALDDRVDHGKGLPANKTRDKSLPREDSGHDEARHIGDDIDSKLGENNSSSPSLMHHKSQIAPNPLPGPVILHRAAITVETDASKVATKGSLRSKPTSDYLIQVEPVSTRSTGWMVFRKYTDFESLHQTLEAVSRLHKIWEFADEHPVVPTWKGHTRLELTKNLERYLQDALSHESLAESEKMKRFLGKDEHLGSDFSQPYNRSGFTFPSQSTLENVGKGVLGVLSNAPRGVSESGKAMLDGMTGVFGGANSKKQSTDVLAGDKARSLDQLSQRESMNNAFQGKLENSAELGSASEPDDSIPGPSLTQKTLGKPSHSSEENIPMRTETATDCPGFCDGSAQAADAGGTVASIQPSSSARRNTSADLPHSPSGTQDTSHANSKGQTPDAESNDCKSQSNPITQEETRIAVELIFAVINELYTLSSAWNIRRTLLNAAKSYILRPGNPHLETIRELLQVSMIDAHTSDEAIGLYLNKLRENALPTKSELENWPPPSSDTEKEQLRETARKVFVQRGLPQALTSVMGANASKEALGKIFDCLQVQIFARGFVYSLLLQALKAAIL</sequence>
<dbReference type="CDD" id="cd06093">
    <property type="entry name" value="PX_domain"/>
    <property type="match status" value="1"/>
</dbReference>
<evidence type="ECO:0000313" key="7">
    <source>
        <dbReference type="Proteomes" id="UP000184499"/>
    </source>
</evidence>
<name>A0A1L9U739_ASPBC</name>
<dbReference type="GO" id="GO:0035091">
    <property type="term" value="F:phosphatidylinositol binding"/>
    <property type="evidence" value="ECO:0007669"/>
    <property type="project" value="InterPro"/>
</dbReference>
<dbReference type="Proteomes" id="UP000184499">
    <property type="component" value="Unassembled WGS sequence"/>
</dbReference>
<accession>A0A1L9U739</accession>
<dbReference type="PROSITE" id="PS50195">
    <property type="entry name" value="PX"/>
    <property type="match status" value="1"/>
</dbReference>
<dbReference type="OMA" id="INGWIIH"/>
<dbReference type="PROSITE" id="PS51207">
    <property type="entry name" value="PXA"/>
    <property type="match status" value="1"/>
</dbReference>
<dbReference type="PANTHER" id="PTHR22775:SF47">
    <property type="entry name" value="MEIOTICALLY UP-REGULATED GENE 122 PROTEIN"/>
    <property type="match status" value="1"/>
</dbReference>
<dbReference type="PANTHER" id="PTHR22775">
    <property type="entry name" value="SORTING NEXIN"/>
    <property type="match status" value="1"/>
</dbReference>
<feature type="region of interest" description="Disordered" evidence="2">
    <location>
        <begin position="517"/>
        <end position="566"/>
    </location>
</feature>
<evidence type="ECO:0000259" key="5">
    <source>
        <dbReference type="PROSITE" id="PS51207"/>
    </source>
</evidence>
<dbReference type="InterPro" id="IPR013937">
    <property type="entry name" value="Sorting_nexin_C"/>
</dbReference>
<dbReference type="OrthoDB" id="41200at2759"/>
<dbReference type="InterPro" id="IPR001683">
    <property type="entry name" value="PX_dom"/>
</dbReference>
<evidence type="ECO:0000313" key="6">
    <source>
        <dbReference type="EMBL" id="OJJ67510.1"/>
    </source>
</evidence>
<dbReference type="InterPro" id="IPR003114">
    <property type="entry name" value="Phox_assoc"/>
</dbReference>
<feature type="compositionally biased region" description="Basic and acidic residues" evidence="2">
    <location>
        <begin position="517"/>
        <end position="553"/>
    </location>
</feature>
<evidence type="ECO:0008006" key="8">
    <source>
        <dbReference type="Google" id="ProtNLM"/>
    </source>
</evidence>
<gene>
    <name evidence="6" type="ORF">ASPBRDRAFT_34348</name>
</gene>
<dbReference type="InterPro" id="IPR036871">
    <property type="entry name" value="PX_dom_sf"/>
</dbReference>